<evidence type="ECO:0000256" key="1">
    <source>
        <dbReference type="ARBA" id="ARBA00022729"/>
    </source>
</evidence>
<evidence type="ECO:0000256" key="2">
    <source>
        <dbReference type="ARBA" id="ARBA00023180"/>
    </source>
</evidence>
<dbReference type="Pfam" id="PF01833">
    <property type="entry name" value="TIG"/>
    <property type="match status" value="1"/>
</dbReference>
<name>A0A151Z3T1_TIELA</name>
<dbReference type="CDD" id="cd00603">
    <property type="entry name" value="IPT_PCSR"/>
    <property type="match status" value="1"/>
</dbReference>
<evidence type="ECO:0000256" key="4">
    <source>
        <dbReference type="SAM" id="Phobius"/>
    </source>
</evidence>
<dbReference type="InterPro" id="IPR002909">
    <property type="entry name" value="IPT_dom"/>
</dbReference>
<feature type="compositionally biased region" description="Low complexity" evidence="3">
    <location>
        <begin position="534"/>
        <end position="549"/>
    </location>
</feature>
<dbReference type="InterPro" id="IPR013783">
    <property type="entry name" value="Ig-like_fold"/>
</dbReference>
<dbReference type="PANTHER" id="PTHR31341">
    <property type="entry name" value="IPT/TIG DOMAIN-CONTAINING PROTEIN-RELATED-RELATED"/>
    <property type="match status" value="1"/>
</dbReference>
<feature type="region of interest" description="Disordered" evidence="3">
    <location>
        <begin position="526"/>
        <end position="580"/>
    </location>
</feature>
<keyword evidence="1" id="KW-0732">Signal</keyword>
<sequence length="605" mass="67711">MPDSIGKIDGLINDIYNFSTNYQNPKISSISFESNEFIISGDNFGNSIYSNYSEIKLNSIVQQQSSYIIDNNRIILQSNYNSNFSNQYHFDISIANISLSEQYIYYNRPIISSISQLNSYNSGTITIRGDKLNCKNENNSSSTIEVKIGDKLCSSPSNIIENQFNSIKCSLPSGNEFDENLDINITIDNVSNIESQIKFTYNIPSISEYHPDNNNNNLILIGNNFDNKFGSIDKTNITFNGITFKLNNSINNSKTSITINLSNFTLNNDNNLKNGYIQVHTPSNKTSNSFLIQLKPFIERIEGRINKNGGEITIIGKYLNFKTFNNDNTSIIIQNQQNNSICNDIQQLINNNNPMIICKHSPTISINNNYLKIKIDNQTSNQNINVEFQSPIIHSIEFRGKESDTTQFDIIGENFGNDKSLIQIKVNDNLIDNSKFNINEISFENIQIEMISNDEIQSITVIANNLSSNTLPFEITINDSNKSRLSGGIIVAIVLGCLVGIISIVVVSLILKKKLNRNRKSVDTKMESIAVDQNSKPNDLPNNNNNNNNSKKKSKDVEKSNGKQKDSSKTGASFENVFGQSAHDIPRGKVIDGTTLVQQEVSGSF</sequence>
<dbReference type="AlphaFoldDB" id="A0A151Z3T1"/>
<dbReference type="OMA" id="PSISEYH"/>
<evidence type="ECO:0000313" key="7">
    <source>
        <dbReference type="Proteomes" id="UP000076078"/>
    </source>
</evidence>
<dbReference type="InterPro" id="IPR052014">
    <property type="entry name" value="Dictyostelium_Tiger"/>
</dbReference>
<proteinExistence type="predicted"/>
<accession>A0A151Z3T1</accession>
<dbReference type="FunCoup" id="A0A151Z3T1">
    <property type="interactions" value="57"/>
</dbReference>
<dbReference type="SUPFAM" id="SSF81296">
    <property type="entry name" value="E set domains"/>
    <property type="match status" value="1"/>
</dbReference>
<keyword evidence="4" id="KW-0812">Transmembrane</keyword>
<keyword evidence="4" id="KW-0472">Membrane</keyword>
<dbReference type="EMBL" id="LODT01000051">
    <property type="protein sequence ID" value="KYQ88623.1"/>
    <property type="molecule type" value="Genomic_DNA"/>
</dbReference>
<reference evidence="6 7" key="1">
    <citation type="submission" date="2015-12" db="EMBL/GenBank/DDBJ databases">
        <title>Dictyostelia acquired genes for synthesis and detection of signals that induce cell-type specialization by lateral gene transfer from prokaryotes.</title>
        <authorList>
            <person name="Gloeckner G."/>
            <person name="Schaap P."/>
        </authorList>
    </citation>
    <scope>NUCLEOTIDE SEQUENCE [LARGE SCALE GENOMIC DNA]</scope>
    <source>
        <strain evidence="6 7">TK</strain>
    </source>
</reference>
<dbReference type="InParanoid" id="A0A151Z3T1"/>
<evidence type="ECO:0000313" key="6">
    <source>
        <dbReference type="EMBL" id="KYQ88623.1"/>
    </source>
</evidence>
<comment type="caution">
    <text evidence="6">The sequence shown here is derived from an EMBL/GenBank/DDBJ whole genome shotgun (WGS) entry which is preliminary data.</text>
</comment>
<evidence type="ECO:0000259" key="5">
    <source>
        <dbReference type="Pfam" id="PF01833"/>
    </source>
</evidence>
<keyword evidence="2" id="KW-0325">Glycoprotein</keyword>
<dbReference type="InterPro" id="IPR014756">
    <property type="entry name" value="Ig_E-set"/>
</dbReference>
<keyword evidence="7" id="KW-1185">Reference proteome</keyword>
<evidence type="ECO:0000256" key="3">
    <source>
        <dbReference type="SAM" id="MobiDB-lite"/>
    </source>
</evidence>
<keyword evidence="4" id="KW-1133">Transmembrane helix</keyword>
<feature type="domain" description="IPT/TIG" evidence="5">
    <location>
        <begin position="109"/>
        <end position="201"/>
    </location>
</feature>
<dbReference type="Gene3D" id="2.60.40.10">
    <property type="entry name" value="Immunoglobulins"/>
    <property type="match status" value="1"/>
</dbReference>
<feature type="compositionally biased region" description="Basic and acidic residues" evidence="3">
    <location>
        <begin position="555"/>
        <end position="568"/>
    </location>
</feature>
<dbReference type="Proteomes" id="UP000076078">
    <property type="component" value="Unassembled WGS sequence"/>
</dbReference>
<dbReference type="OrthoDB" id="23947at2759"/>
<feature type="transmembrane region" description="Helical" evidence="4">
    <location>
        <begin position="485"/>
        <end position="511"/>
    </location>
</feature>
<protein>
    <submittedName>
        <fullName evidence="6">Pol protein</fullName>
    </submittedName>
</protein>
<gene>
    <name evidence="6" type="ORF">DLAC_11367</name>
</gene>
<organism evidence="6 7">
    <name type="scientific">Tieghemostelium lacteum</name>
    <name type="common">Slime mold</name>
    <name type="synonym">Dictyostelium lacteum</name>
    <dbReference type="NCBI Taxonomy" id="361077"/>
    <lineage>
        <taxon>Eukaryota</taxon>
        <taxon>Amoebozoa</taxon>
        <taxon>Evosea</taxon>
        <taxon>Eumycetozoa</taxon>
        <taxon>Dictyostelia</taxon>
        <taxon>Dictyosteliales</taxon>
        <taxon>Raperosteliaceae</taxon>
        <taxon>Tieghemostelium</taxon>
    </lineage>
</organism>